<proteinExistence type="predicted"/>
<organism evidence="2 3">
    <name type="scientific">Lysinibacillus parviboronicapiens</name>
    <dbReference type="NCBI Taxonomy" id="436516"/>
    <lineage>
        <taxon>Bacteria</taxon>
        <taxon>Bacillati</taxon>
        <taxon>Bacillota</taxon>
        <taxon>Bacilli</taxon>
        <taxon>Bacillales</taxon>
        <taxon>Bacillaceae</taxon>
        <taxon>Lysinibacillus</taxon>
    </lineage>
</organism>
<dbReference type="Proteomes" id="UP001549363">
    <property type="component" value="Unassembled WGS sequence"/>
</dbReference>
<reference evidence="2 3" key="1">
    <citation type="submission" date="2024-06" db="EMBL/GenBank/DDBJ databases">
        <title>Sorghum-associated microbial communities from plants grown in Nebraska, USA.</title>
        <authorList>
            <person name="Schachtman D."/>
        </authorList>
    </citation>
    <scope>NUCLEOTIDE SEQUENCE [LARGE SCALE GENOMIC DNA]</scope>
    <source>
        <strain evidence="2 3">736</strain>
    </source>
</reference>
<evidence type="ECO:0000313" key="2">
    <source>
        <dbReference type="EMBL" id="MET4561565.1"/>
    </source>
</evidence>
<evidence type="ECO:0000313" key="3">
    <source>
        <dbReference type="Proteomes" id="UP001549363"/>
    </source>
</evidence>
<gene>
    <name evidence="2" type="ORF">ABIA69_002733</name>
</gene>
<accession>A0ABV2PKV4</accession>
<dbReference type="EMBL" id="JBEPSB010000012">
    <property type="protein sequence ID" value="MET4561565.1"/>
    <property type="molecule type" value="Genomic_DNA"/>
</dbReference>
<protein>
    <submittedName>
        <fullName evidence="2">Polyhydroxyalkanoate synthesis regulator phasin</fullName>
    </submittedName>
</protein>
<sequence length="254" mass="30099">MSDLTETFIQEIEHALNGEHFLLEDFSIRTADYTNYVGLNIKYLYLPQYRFEGKIFKDQGKFNVEFIPGKITLTVKKDNLLKYEFLSAIHEWLNNTYSEMTKTPIERKVKEHDEILKSWQEKIHSMGEEGDHFFTKEEGEELRKKLNELEELLKNEIIENQENKNTQKQDLDKLQSEVNTLREHSKVLSKKNWFLSFSVRFFMWIKRNPGMTRRLAGFSRELLPEDVKDIVSQEALDQLLPPSNLEIVSDTESE</sequence>
<name>A0ABV2PKV4_9BACI</name>
<feature type="coiled-coil region" evidence="1">
    <location>
        <begin position="135"/>
        <end position="191"/>
    </location>
</feature>
<keyword evidence="3" id="KW-1185">Reference proteome</keyword>
<evidence type="ECO:0000256" key="1">
    <source>
        <dbReference type="SAM" id="Coils"/>
    </source>
</evidence>
<dbReference type="RefSeq" id="WP_354472092.1">
    <property type="nucleotide sequence ID" value="NZ_JBEPSB010000012.1"/>
</dbReference>
<keyword evidence="1" id="KW-0175">Coiled coil</keyword>
<comment type="caution">
    <text evidence="2">The sequence shown here is derived from an EMBL/GenBank/DDBJ whole genome shotgun (WGS) entry which is preliminary data.</text>
</comment>